<gene>
    <name evidence="2" type="ORF">RJ40_07215</name>
</gene>
<reference evidence="2" key="2">
    <citation type="submission" date="2019-02" db="EMBL/GenBank/DDBJ databases">
        <authorList>
            <person name="Chen S.-C."/>
            <person name="Chien H.-H."/>
            <person name="Lai M.-C."/>
        </authorList>
    </citation>
    <scope>NUCLEOTIDE SEQUENCE</scope>
    <source>
        <strain evidence="2">N2F9704</strain>
    </source>
</reference>
<dbReference type="GeneID" id="76424141"/>
<feature type="domain" description="ArsA HSP20-like" evidence="1">
    <location>
        <begin position="81"/>
        <end position="143"/>
    </location>
</feature>
<dbReference type="EMBL" id="CP036172">
    <property type="protein sequence ID" value="QSZ67304.1"/>
    <property type="molecule type" value="Genomic_DNA"/>
</dbReference>
<keyword evidence="3" id="KW-1185">Reference proteome</keyword>
<dbReference type="InterPro" id="IPR040612">
    <property type="entry name" value="ArsA_HSP20-like"/>
</dbReference>
<evidence type="ECO:0000313" key="2">
    <source>
        <dbReference type="EMBL" id="QSZ67304.1"/>
    </source>
</evidence>
<protein>
    <submittedName>
        <fullName evidence="2">Hsp20/alpha crystallin family protein</fullName>
    </submittedName>
</protein>
<evidence type="ECO:0000259" key="1">
    <source>
        <dbReference type="Pfam" id="PF17886"/>
    </source>
</evidence>
<name>A0A8A3S6N2_9EURY</name>
<organism evidence="2 3">
    <name type="scientific">Methanofollis aquaemaris</name>
    <dbReference type="NCBI Taxonomy" id="126734"/>
    <lineage>
        <taxon>Archaea</taxon>
        <taxon>Methanobacteriati</taxon>
        <taxon>Methanobacteriota</taxon>
        <taxon>Stenosarchaea group</taxon>
        <taxon>Methanomicrobia</taxon>
        <taxon>Methanomicrobiales</taxon>
        <taxon>Methanomicrobiaceae</taxon>
        <taxon>Methanofollis</taxon>
    </lineage>
</organism>
<dbReference type="Pfam" id="PF17886">
    <property type="entry name" value="ArsA_HSP20"/>
    <property type="match status" value="1"/>
</dbReference>
<dbReference type="CDD" id="cd06464">
    <property type="entry name" value="ACD_sHsps-like"/>
    <property type="match status" value="1"/>
</dbReference>
<proteinExistence type="predicted"/>
<evidence type="ECO:0000313" key="3">
    <source>
        <dbReference type="Proteomes" id="UP001042704"/>
    </source>
</evidence>
<dbReference type="AlphaFoldDB" id="A0A8A3S6N2"/>
<dbReference type="Gene3D" id="2.60.40.790">
    <property type="match status" value="1"/>
</dbReference>
<dbReference type="SUPFAM" id="SSF49764">
    <property type="entry name" value="HSP20-like chaperones"/>
    <property type="match status" value="1"/>
</dbReference>
<dbReference type="InterPro" id="IPR008978">
    <property type="entry name" value="HSP20-like_chaperone"/>
</dbReference>
<dbReference type="KEGG" id="maqe:RJ40_07215"/>
<sequence>MYSEIPDEDFQQLNEYIRRMVCRAMAEGTGRSIAFRVDLMIQGGRCHVLPPVWSQISGGDVVEDDENQNEPWVEVQETERQYLVTAEIPGMQEEEIRVWQEGSVLHIDAANHGRQYSKQVDLPSFDLEVEWMTYRNGVLEVVFGPTQDDEGPAGCQG</sequence>
<accession>A0A8A3S6N2</accession>
<reference evidence="2" key="1">
    <citation type="journal article" date="2001" name="Int. J. Syst. Evol. Microbiol.">
        <title>Methanofollis aquaemaris sp. nov., a methanogen isolated from an aquaculture fish pond.</title>
        <authorList>
            <person name="Lai M.C."/>
            <person name="Chen S.C."/>
        </authorList>
    </citation>
    <scope>NUCLEOTIDE SEQUENCE</scope>
    <source>
        <strain evidence="2">N2F9704</strain>
    </source>
</reference>
<dbReference type="Proteomes" id="UP001042704">
    <property type="component" value="Chromosome"/>
</dbReference>
<dbReference type="RefSeq" id="WP_265580194.1">
    <property type="nucleotide sequence ID" value="NZ_CP036172.1"/>
</dbReference>